<accession>A0ABD3T1K9</accession>
<dbReference type="Proteomes" id="UP001634393">
    <property type="component" value="Unassembled WGS sequence"/>
</dbReference>
<evidence type="ECO:0008006" key="4">
    <source>
        <dbReference type="Google" id="ProtNLM"/>
    </source>
</evidence>
<name>A0ABD3T1K9_9LAMI</name>
<keyword evidence="3" id="KW-1185">Reference proteome</keyword>
<gene>
    <name evidence="2" type="ORF">ACJIZ3_019140</name>
</gene>
<dbReference type="PANTHER" id="PTHR33780">
    <property type="entry name" value="EXPRESSED PROTEIN"/>
    <property type="match status" value="1"/>
</dbReference>
<evidence type="ECO:0000256" key="1">
    <source>
        <dbReference type="SAM" id="Phobius"/>
    </source>
</evidence>
<feature type="transmembrane region" description="Helical" evidence="1">
    <location>
        <begin position="51"/>
        <end position="71"/>
    </location>
</feature>
<keyword evidence="1" id="KW-0812">Transmembrane</keyword>
<dbReference type="AlphaFoldDB" id="A0ABD3T1K9"/>
<protein>
    <recommendedName>
        <fullName evidence="4">Transmembrane protein</fullName>
    </recommendedName>
</protein>
<keyword evidence="1" id="KW-0472">Membrane</keyword>
<reference evidence="2 3" key="1">
    <citation type="submission" date="2024-12" db="EMBL/GenBank/DDBJ databases">
        <title>The unique morphological basis and parallel evolutionary history of personate flowers in Penstemon.</title>
        <authorList>
            <person name="Depatie T.H."/>
            <person name="Wessinger C.A."/>
        </authorList>
    </citation>
    <scope>NUCLEOTIDE SEQUENCE [LARGE SCALE GENOMIC DNA]</scope>
    <source>
        <strain evidence="2">WTNN_2</strain>
        <tissue evidence="2">Leaf</tissue>
    </source>
</reference>
<proteinExistence type="predicted"/>
<comment type="caution">
    <text evidence="2">The sequence shown here is derived from an EMBL/GenBank/DDBJ whole genome shotgun (WGS) entry which is preliminary data.</text>
</comment>
<sequence>MSKIKSLSPLRFFSCLFFSISLQLVPGLGDNSSSNGNKDATKKSSNWLEILLILFGLLAAVAFSVFLYKLWQRKKRDEQHSRLLKLFEQDDDLELELGIRD</sequence>
<dbReference type="EMBL" id="JBJXBP010000005">
    <property type="protein sequence ID" value="KAL3830338.1"/>
    <property type="molecule type" value="Genomic_DNA"/>
</dbReference>
<organism evidence="2 3">
    <name type="scientific">Penstemon smallii</name>
    <dbReference type="NCBI Taxonomy" id="265156"/>
    <lineage>
        <taxon>Eukaryota</taxon>
        <taxon>Viridiplantae</taxon>
        <taxon>Streptophyta</taxon>
        <taxon>Embryophyta</taxon>
        <taxon>Tracheophyta</taxon>
        <taxon>Spermatophyta</taxon>
        <taxon>Magnoliopsida</taxon>
        <taxon>eudicotyledons</taxon>
        <taxon>Gunneridae</taxon>
        <taxon>Pentapetalae</taxon>
        <taxon>asterids</taxon>
        <taxon>lamiids</taxon>
        <taxon>Lamiales</taxon>
        <taxon>Plantaginaceae</taxon>
        <taxon>Cheloneae</taxon>
        <taxon>Penstemon</taxon>
    </lineage>
</organism>
<dbReference type="PANTHER" id="PTHR33780:SF10">
    <property type="entry name" value="TRANSMEMBRANE PROTEIN"/>
    <property type="match status" value="1"/>
</dbReference>
<evidence type="ECO:0000313" key="2">
    <source>
        <dbReference type="EMBL" id="KAL3830338.1"/>
    </source>
</evidence>
<keyword evidence="1" id="KW-1133">Transmembrane helix</keyword>
<evidence type="ECO:0000313" key="3">
    <source>
        <dbReference type="Proteomes" id="UP001634393"/>
    </source>
</evidence>